<organism evidence="3">
    <name type="scientific">marine sediment metagenome</name>
    <dbReference type="NCBI Taxonomy" id="412755"/>
    <lineage>
        <taxon>unclassified sequences</taxon>
        <taxon>metagenomes</taxon>
        <taxon>ecological metagenomes</taxon>
    </lineage>
</organism>
<dbReference type="Pfam" id="PF12704">
    <property type="entry name" value="MacB_PCD"/>
    <property type="match status" value="1"/>
</dbReference>
<dbReference type="EMBL" id="BARS01003462">
    <property type="protein sequence ID" value="GAF83139.1"/>
    <property type="molecule type" value="Genomic_DNA"/>
</dbReference>
<name>X0SPZ6_9ZZZZ</name>
<dbReference type="PANTHER" id="PTHR30572:SF4">
    <property type="entry name" value="ABC TRANSPORTER PERMEASE YTRF"/>
    <property type="match status" value="1"/>
</dbReference>
<feature type="domain" description="MacB-like periplasmic core" evidence="2">
    <location>
        <begin position="22"/>
        <end position="234"/>
    </location>
</feature>
<dbReference type="GO" id="GO:0022857">
    <property type="term" value="F:transmembrane transporter activity"/>
    <property type="evidence" value="ECO:0007669"/>
    <property type="project" value="TreeGrafter"/>
</dbReference>
<comment type="caution">
    <text evidence="3">The sequence shown here is derived from an EMBL/GenBank/DDBJ whole genome shotgun (WGS) entry which is preliminary data.</text>
</comment>
<evidence type="ECO:0000256" key="1">
    <source>
        <dbReference type="SAM" id="Phobius"/>
    </source>
</evidence>
<sequence length="255" mass="28239">MDIWFRTIRLSIKSLLMHPLRSALTVLGIFIGVASVIWLLAMGEGIGRAAQEQIASLGAQNIIVRTIKPSSDEMGDGGYGLTRSDYVRLIATIPTITKAIPIRVFSREFRNKTRSFEGRLIGSTPDYAEVTNLVQDRGRFISDADMEHERNCCVLSAESATRLFPTGNVVGQEIMIDDEFYIVVGVMKPRAASAGIGGSLAAEDFSKDVYIPITTLWRRLGDMEIVTKPGTWLQDMSELSQITIKVDTRDHVLQT</sequence>
<dbReference type="InterPro" id="IPR050250">
    <property type="entry name" value="Macrolide_Exporter_MacB"/>
</dbReference>
<dbReference type="GO" id="GO:0005886">
    <property type="term" value="C:plasma membrane"/>
    <property type="evidence" value="ECO:0007669"/>
    <property type="project" value="TreeGrafter"/>
</dbReference>
<reference evidence="3" key="1">
    <citation type="journal article" date="2014" name="Front. Microbiol.">
        <title>High frequency of phylogenetically diverse reductive dehalogenase-homologous genes in deep subseafloor sedimentary metagenomes.</title>
        <authorList>
            <person name="Kawai M."/>
            <person name="Futagami T."/>
            <person name="Toyoda A."/>
            <person name="Takaki Y."/>
            <person name="Nishi S."/>
            <person name="Hori S."/>
            <person name="Arai W."/>
            <person name="Tsubouchi T."/>
            <person name="Morono Y."/>
            <person name="Uchiyama I."/>
            <person name="Ito T."/>
            <person name="Fujiyama A."/>
            <person name="Inagaki F."/>
            <person name="Takami H."/>
        </authorList>
    </citation>
    <scope>NUCLEOTIDE SEQUENCE</scope>
    <source>
        <strain evidence="3">Expedition CK06-06</strain>
    </source>
</reference>
<dbReference type="AlphaFoldDB" id="X0SPZ6"/>
<keyword evidence="1" id="KW-1133">Transmembrane helix</keyword>
<feature type="transmembrane region" description="Helical" evidence="1">
    <location>
        <begin position="20"/>
        <end position="41"/>
    </location>
</feature>
<evidence type="ECO:0000259" key="2">
    <source>
        <dbReference type="Pfam" id="PF12704"/>
    </source>
</evidence>
<gene>
    <name evidence="3" type="ORF">S01H1_06710</name>
</gene>
<dbReference type="InterPro" id="IPR025857">
    <property type="entry name" value="MacB_PCD"/>
</dbReference>
<keyword evidence="1" id="KW-0812">Transmembrane</keyword>
<proteinExistence type="predicted"/>
<accession>X0SPZ6</accession>
<feature type="non-terminal residue" evidence="3">
    <location>
        <position position="255"/>
    </location>
</feature>
<protein>
    <recommendedName>
        <fullName evidence="2">MacB-like periplasmic core domain-containing protein</fullName>
    </recommendedName>
</protein>
<evidence type="ECO:0000313" key="3">
    <source>
        <dbReference type="EMBL" id="GAF83139.1"/>
    </source>
</evidence>
<dbReference type="PANTHER" id="PTHR30572">
    <property type="entry name" value="MEMBRANE COMPONENT OF TRANSPORTER-RELATED"/>
    <property type="match status" value="1"/>
</dbReference>
<keyword evidence="1" id="KW-0472">Membrane</keyword>